<dbReference type="NCBIfam" id="TIGR00778">
    <property type="entry name" value="ahpD_dom"/>
    <property type="match status" value="1"/>
</dbReference>
<feature type="domain" description="Carboxymuconolactone decarboxylase-like" evidence="1">
    <location>
        <begin position="41"/>
        <end position="103"/>
    </location>
</feature>
<name>A0A263CX24_9PSEU</name>
<sequence length="173" mass="18523">MSRLSTLSPADAPDKARALLADIAERHGSVGPMIATMAHSPALLQGYLELSRAMKRLKLPRTLSEKISLAVQEWLGCALCLEAHTTAGRAAGLTDTDITMARQGLSVDDRETALLSFATRVLAEPFTITDDDLTDLRAHGWNDRVIADTVGLVALNQLTGSFNLVAGLEPDES</sequence>
<dbReference type="PANTHER" id="PTHR35446:SF2">
    <property type="entry name" value="CARBOXYMUCONOLACTONE DECARBOXYLASE-LIKE DOMAIN-CONTAINING PROTEIN"/>
    <property type="match status" value="1"/>
</dbReference>
<protein>
    <submittedName>
        <fullName evidence="2">Alkylhydroperoxidase</fullName>
    </submittedName>
</protein>
<keyword evidence="2" id="KW-0560">Oxidoreductase</keyword>
<evidence type="ECO:0000313" key="2">
    <source>
        <dbReference type="EMBL" id="OZM70682.1"/>
    </source>
</evidence>
<comment type="caution">
    <text evidence="2">The sequence shown here is derived from an EMBL/GenBank/DDBJ whole genome shotgun (WGS) entry which is preliminary data.</text>
</comment>
<gene>
    <name evidence="2" type="ORF">CFN78_23695</name>
</gene>
<dbReference type="RefSeq" id="WP_094865092.1">
    <property type="nucleotide sequence ID" value="NZ_NKYE01000018.1"/>
</dbReference>
<dbReference type="Pfam" id="PF02627">
    <property type="entry name" value="CMD"/>
    <property type="match status" value="1"/>
</dbReference>
<dbReference type="AlphaFoldDB" id="A0A263CX24"/>
<dbReference type="Gene3D" id="1.20.1290.10">
    <property type="entry name" value="AhpD-like"/>
    <property type="match status" value="1"/>
</dbReference>
<organism evidence="2 3">
    <name type="scientific">Amycolatopsis antarctica</name>
    <dbReference type="NCBI Taxonomy" id="1854586"/>
    <lineage>
        <taxon>Bacteria</taxon>
        <taxon>Bacillati</taxon>
        <taxon>Actinomycetota</taxon>
        <taxon>Actinomycetes</taxon>
        <taxon>Pseudonocardiales</taxon>
        <taxon>Pseudonocardiaceae</taxon>
        <taxon>Amycolatopsis</taxon>
    </lineage>
</organism>
<dbReference type="GO" id="GO:0051920">
    <property type="term" value="F:peroxiredoxin activity"/>
    <property type="evidence" value="ECO:0007669"/>
    <property type="project" value="InterPro"/>
</dbReference>
<evidence type="ECO:0000259" key="1">
    <source>
        <dbReference type="Pfam" id="PF02627"/>
    </source>
</evidence>
<dbReference type="Proteomes" id="UP000242444">
    <property type="component" value="Unassembled WGS sequence"/>
</dbReference>
<dbReference type="InParanoid" id="A0A263CX24"/>
<dbReference type="PANTHER" id="PTHR35446">
    <property type="entry name" value="SI:CH211-175M2.5"/>
    <property type="match status" value="1"/>
</dbReference>
<dbReference type="InterPro" id="IPR004675">
    <property type="entry name" value="AhpD_core"/>
</dbReference>
<proteinExistence type="predicted"/>
<evidence type="ECO:0000313" key="3">
    <source>
        <dbReference type="Proteomes" id="UP000242444"/>
    </source>
</evidence>
<keyword evidence="3" id="KW-1185">Reference proteome</keyword>
<accession>A0A263CX24</accession>
<dbReference type="EMBL" id="NKYE01000018">
    <property type="protein sequence ID" value="OZM70682.1"/>
    <property type="molecule type" value="Genomic_DNA"/>
</dbReference>
<dbReference type="InterPro" id="IPR029032">
    <property type="entry name" value="AhpD-like"/>
</dbReference>
<dbReference type="InterPro" id="IPR003779">
    <property type="entry name" value="CMD-like"/>
</dbReference>
<dbReference type="OrthoDB" id="122912at2"/>
<keyword evidence="2" id="KW-0575">Peroxidase</keyword>
<dbReference type="SUPFAM" id="SSF69118">
    <property type="entry name" value="AhpD-like"/>
    <property type="match status" value="1"/>
</dbReference>
<reference evidence="2 3" key="1">
    <citation type="submission" date="2017-07" db="EMBL/GenBank/DDBJ databases">
        <title>Amycolatopsis antarcticus sp. nov., isolated from the surface of an Antarcticus brown macroalga.</title>
        <authorList>
            <person name="Wang J."/>
            <person name="Leiva S."/>
            <person name="Huang J."/>
            <person name="Huang Y."/>
        </authorList>
    </citation>
    <scope>NUCLEOTIDE SEQUENCE [LARGE SCALE GENOMIC DNA]</scope>
    <source>
        <strain evidence="2 3">AU-G6</strain>
    </source>
</reference>